<protein>
    <submittedName>
        <fullName evidence="1">Uncharacterized protein</fullName>
    </submittedName>
</protein>
<sequence>MCGGFRLCGLLGGLRFAPPTLGFGYFIFGKIPKEKIQRILLT</sequence>
<dbReference type="AlphaFoldDB" id="A0A975BGL7"/>
<reference evidence="1" key="1">
    <citation type="journal article" date="2021" name="Microb. Physiol.">
        <title>Proteogenomic Insights into the Physiology of Marine, Sulfate-Reducing, Filamentous Desulfonema limicola and Desulfonema magnum.</title>
        <authorList>
            <person name="Schnaars V."/>
            <person name="Wohlbrand L."/>
            <person name="Scheve S."/>
            <person name="Hinrichs C."/>
            <person name="Reinhardt R."/>
            <person name="Rabus R."/>
        </authorList>
    </citation>
    <scope>NUCLEOTIDE SEQUENCE</scope>
    <source>
        <strain evidence="1">4be13</strain>
    </source>
</reference>
<dbReference type="EMBL" id="CP061800">
    <property type="protein sequence ID" value="QTA84938.1"/>
    <property type="molecule type" value="Genomic_DNA"/>
</dbReference>
<evidence type="ECO:0000313" key="1">
    <source>
        <dbReference type="EMBL" id="QTA84938.1"/>
    </source>
</evidence>
<gene>
    <name evidence="1" type="ORF">dnm_009420</name>
</gene>
<dbReference type="KEGG" id="dmm:dnm_009420"/>
<evidence type="ECO:0000313" key="2">
    <source>
        <dbReference type="Proteomes" id="UP000663722"/>
    </source>
</evidence>
<dbReference type="Proteomes" id="UP000663722">
    <property type="component" value="Chromosome"/>
</dbReference>
<keyword evidence="2" id="KW-1185">Reference proteome</keyword>
<name>A0A975BGL7_9BACT</name>
<organism evidence="1 2">
    <name type="scientific">Desulfonema magnum</name>
    <dbReference type="NCBI Taxonomy" id="45655"/>
    <lineage>
        <taxon>Bacteria</taxon>
        <taxon>Pseudomonadati</taxon>
        <taxon>Thermodesulfobacteriota</taxon>
        <taxon>Desulfobacteria</taxon>
        <taxon>Desulfobacterales</taxon>
        <taxon>Desulfococcaceae</taxon>
        <taxon>Desulfonema</taxon>
    </lineage>
</organism>
<accession>A0A975BGL7</accession>
<proteinExistence type="predicted"/>